<dbReference type="InterPro" id="IPR039894">
    <property type="entry name" value="Pus10-like"/>
</dbReference>
<dbReference type="PROSITE" id="PS51165">
    <property type="entry name" value="THUMP"/>
    <property type="match status" value="1"/>
</dbReference>
<comment type="caution">
    <text evidence="7">The sequence shown here is derived from an EMBL/GenBank/DDBJ whole genome shotgun (WGS) entry which is preliminary data.</text>
</comment>
<dbReference type="Pfam" id="PF22023">
    <property type="entry name" value="Pus10_THUMP_arc"/>
    <property type="match status" value="1"/>
</dbReference>
<dbReference type="EMBL" id="BDMD01000063">
    <property type="protein sequence ID" value="GBF09405.1"/>
    <property type="molecule type" value="Genomic_DNA"/>
</dbReference>
<dbReference type="InterPro" id="IPR048741">
    <property type="entry name" value="Pus10-like_C"/>
</dbReference>
<dbReference type="SUPFAM" id="SSF55120">
    <property type="entry name" value="Pseudouridine synthase"/>
    <property type="match status" value="1"/>
</dbReference>
<feature type="domain" description="THUMP" evidence="6">
    <location>
        <begin position="76"/>
        <end position="198"/>
    </location>
</feature>
<dbReference type="Pfam" id="PF21238">
    <property type="entry name" value="Pus10_C"/>
    <property type="match status" value="1"/>
</dbReference>
<feature type="binding site" evidence="5">
    <location>
        <position position="394"/>
    </location>
    <ligand>
        <name>substrate</name>
    </ligand>
</feature>
<dbReference type="OrthoDB" id="10348at2157"/>
<reference evidence="7 8" key="1">
    <citation type="submission" date="2017-02" db="EMBL/GenBank/DDBJ databases">
        <title>isolation and characterization of a novel temperate virus Aeropyrum globular virus 1 infecting hyperthermophilic archaeon Aeropyrum.</title>
        <authorList>
            <person name="Yumiya M."/>
            <person name="Yoshida T."/>
            <person name="Sako Y."/>
        </authorList>
    </citation>
    <scope>NUCLEOTIDE SEQUENCE [LARGE SCALE GENOMIC DNA]</scope>
    <source>
        <strain evidence="7 8">YK1-12-2013</strain>
    </source>
</reference>
<dbReference type="PANTHER" id="PTHR21568:SF0">
    <property type="entry name" value="TRNA PSEUDOURIDINE SYNTHASE PUS10"/>
    <property type="match status" value="1"/>
</dbReference>
<feature type="active site" description="Nucleophile" evidence="5">
    <location>
        <position position="253"/>
    </location>
</feature>
<evidence type="ECO:0000313" key="7">
    <source>
        <dbReference type="EMBL" id="GBF09405.1"/>
    </source>
</evidence>
<name>A0A401HAB7_AERPX</name>
<protein>
    <recommendedName>
        <fullName evidence="5">tRNA pseudouridine synthase Pus10</fullName>
        <ecNumber evidence="5">5.4.99.25</ecNumber>
    </recommendedName>
    <alternativeName>
        <fullName evidence="5">tRNA pseudouridine 54/55 synthase</fullName>
        <shortName evidence="5">Psi54/55 synthase</shortName>
    </alternativeName>
</protein>
<dbReference type="GO" id="GO:0000049">
    <property type="term" value="F:tRNA binding"/>
    <property type="evidence" value="ECO:0007669"/>
    <property type="project" value="InterPro"/>
</dbReference>
<keyword evidence="3 5" id="KW-0694">RNA-binding</keyword>
<dbReference type="GO" id="GO:0031119">
    <property type="term" value="P:tRNA pseudouridine synthesis"/>
    <property type="evidence" value="ECO:0007669"/>
    <property type="project" value="UniProtKB-UniRule"/>
</dbReference>
<evidence type="ECO:0000256" key="3">
    <source>
        <dbReference type="ARBA" id="ARBA00022884"/>
    </source>
</evidence>
<feature type="binding site" evidence="5">
    <location>
        <position position="321"/>
    </location>
    <ligand>
        <name>substrate</name>
    </ligand>
</feature>
<dbReference type="NCBIfam" id="TIGR01213">
    <property type="entry name" value="pseudo_Pus10arc"/>
    <property type="match status" value="1"/>
</dbReference>
<dbReference type="Gene3D" id="3.30.70.3190">
    <property type="match status" value="1"/>
</dbReference>
<accession>A0A401HAB7</accession>
<dbReference type="HAMAP" id="MF_01893">
    <property type="entry name" value="Pus10_arch"/>
    <property type="match status" value="1"/>
</dbReference>
<dbReference type="EC" id="5.4.99.25" evidence="5"/>
<dbReference type="RefSeq" id="WP_131160381.1">
    <property type="nucleotide sequence ID" value="NZ_BDMD01000063.1"/>
</dbReference>
<proteinExistence type="inferred from homology"/>
<organism evidence="7 8">
    <name type="scientific">Aeropyrum pernix</name>
    <dbReference type="NCBI Taxonomy" id="56636"/>
    <lineage>
        <taxon>Archaea</taxon>
        <taxon>Thermoproteota</taxon>
        <taxon>Thermoprotei</taxon>
        <taxon>Desulfurococcales</taxon>
        <taxon>Desulfurococcaceae</taxon>
        <taxon>Aeropyrum</taxon>
    </lineage>
</organism>
<gene>
    <name evidence="5" type="primary">pus10</name>
    <name evidence="7" type="ORF">apy_11300</name>
</gene>
<dbReference type="InterPro" id="IPR055174">
    <property type="entry name" value="Pus10_THUMP_arc"/>
</dbReference>
<dbReference type="InterPro" id="IPR004114">
    <property type="entry name" value="THUMP_dom"/>
</dbReference>
<dbReference type="InterPro" id="IPR005912">
    <property type="entry name" value="Pus10"/>
</dbReference>
<dbReference type="Proteomes" id="UP000291213">
    <property type="component" value="Unassembled WGS sequence"/>
</dbReference>
<evidence type="ECO:0000256" key="5">
    <source>
        <dbReference type="HAMAP-Rule" id="MF_01893"/>
    </source>
</evidence>
<evidence type="ECO:0000313" key="8">
    <source>
        <dbReference type="Proteomes" id="UP000291213"/>
    </source>
</evidence>
<evidence type="ECO:0000256" key="1">
    <source>
        <dbReference type="ARBA" id="ARBA00009652"/>
    </source>
</evidence>
<comment type="catalytic activity">
    <reaction evidence="5">
        <text>uridine(55) in tRNA = pseudouridine(55) in tRNA</text>
        <dbReference type="Rhea" id="RHEA:42532"/>
        <dbReference type="Rhea" id="RHEA-COMP:10101"/>
        <dbReference type="Rhea" id="RHEA-COMP:10102"/>
        <dbReference type="ChEBI" id="CHEBI:65314"/>
        <dbReference type="ChEBI" id="CHEBI:65315"/>
        <dbReference type="EC" id="5.4.99.25"/>
    </reaction>
</comment>
<dbReference type="Gene3D" id="3.30.70.2510">
    <property type="match status" value="1"/>
</dbReference>
<evidence type="ECO:0000256" key="4">
    <source>
        <dbReference type="ARBA" id="ARBA00023235"/>
    </source>
</evidence>
<dbReference type="GO" id="GO:0160148">
    <property type="term" value="F:tRNA pseudouridine(55) synthase activity"/>
    <property type="evidence" value="ECO:0007669"/>
    <property type="project" value="UniProtKB-EC"/>
</dbReference>
<dbReference type="InterPro" id="IPR020103">
    <property type="entry name" value="PsdUridine_synth_cat_dom_sf"/>
</dbReference>
<evidence type="ECO:0000256" key="2">
    <source>
        <dbReference type="ARBA" id="ARBA00022694"/>
    </source>
</evidence>
<keyword evidence="2 5" id="KW-0819">tRNA processing</keyword>
<dbReference type="AlphaFoldDB" id="A0A401HAB7"/>
<keyword evidence="4 5" id="KW-0413">Isomerase</keyword>
<evidence type="ECO:0000259" key="6">
    <source>
        <dbReference type="PROSITE" id="PS51165"/>
    </source>
</evidence>
<comment type="function">
    <text evidence="5">Responsible for synthesis of pseudouridine from uracil-54 and uracil-55 in the psi GC loop of transfer RNAs.</text>
</comment>
<comment type="similarity">
    <text evidence="1 5">Belongs to the pseudouridine synthase Pus10 family.</text>
</comment>
<sequence>MDSRVLESALRALSRYPLCDRCLGRLFARLGRGWSNRERGEAVKRVLVMELHRRVLEGDEAALKTLISTAPNIGEVARDVVEHLSPGSYMEGGPCAVCGGRLESVIASAVEEGYRLLRAYDIERFVVGVRLERGVAMAEEEVKLAAGAGYGESIKAEIRREVGKLLMSRGGVTVDFDSPEATLMVEFPGGGVDIQVNSLLYKARYWKLARNISQAYWPTPEGPRYFSVEQALWPVLKLTGGERLVVHAAGREDVDARMLGSGRPMIVEVKSPRRRRIPLEELEAAANAGGKGLVRFRFESAAKRAEVALYKEETARVRKAYRALVAVEGGVSEGDVEGLMRALEGAVIMQRTPSRVLHRRPDILRRRRLYSLDCTPLEGAPLMECMLEAEGGLYIKELVSGDGGRTRPSFTEVLGREAVCIELDVVWVEHEAPAAPA</sequence>
<comment type="catalytic activity">
    <reaction evidence="5">
        <text>uridine(54) in tRNA = pseudouridine(54) in tRNA</text>
        <dbReference type="Rhea" id="RHEA:57876"/>
        <dbReference type="Rhea" id="RHEA-COMP:10193"/>
        <dbReference type="Rhea" id="RHEA-COMP:14141"/>
        <dbReference type="ChEBI" id="CHEBI:65314"/>
        <dbReference type="ChEBI" id="CHEBI:65315"/>
    </reaction>
</comment>
<dbReference type="PANTHER" id="PTHR21568">
    <property type="entry name" value="TRNA PSEUDOURIDINE SYNTHASE PUS10"/>
    <property type="match status" value="1"/>
</dbReference>